<evidence type="ECO:0000256" key="2">
    <source>
        <dbReference type="ARBA" id="ARBA00006971"/>
    </source>
</evidence>
<sequence>MSWNEPGSNKKDPWGGRDPQQTPPDLDELMRSMQERLGKIFSGGGSSGSKFPSSAPGGWLLLLAVPLLVWGLTGVYIVDEGNRGVVTRFGKYVETTQPGPHWHIPSPVESVINVNVEQQRFIEVGYRSGGRQQSLGPVPKEALMLTQDENIVDIRLAVQYQIKDARNYLFKLLDPDATLKQVTESAERGIIGKSTMDFVLTEGRSGIAEEIKSEIQQILDQYQAGIRVTTVNFVDAQPPEEVQSAFEDAIKAREDEQRLKNEAEAYANEVVPKARGAAARLIQESEAYKLKLIAKAQGEAGRFKQLLAEFEKAPDVTRERLYLDSMESVLEKSNTMLVDVKGGNNVLYLPMDKVRKNLIPAVTESARETERELSSPQQNALEPLSDVANTAAARAANLRGRESRTQ</sequence>
<dbReference type="CDD" id="cd03404">
    <property type="entry name" value="SPFH_HflK"/>
    <property type="match status" value="1"/>
</dbReference>
<evidence type="ECO:0000256" key="7">
    <source>
        <dbReference type="SAM" id="MobiDB-lite"/>
    </source>
</evidence>
<keyword evidence="9" id="KW-0645">Protease</keyword>
<dbReference type="PANTHER" id="PTHR43327:SF2">
    <property type="entry name" value="MODULATOR OF FTSH PROTEASE HFLK"/>
    <property type="match status" value="1"/>
</dbReference>
<feature type="region of interest" description="Disordered" evidence="7">
    <location>
        <begin position="1"/>
        <end position="27"/>
    </location>
</feature>
<dbReference type="SMART" id="SM00244">
    <property type="entry name" value="PHB"/>
    <property type="match status" value="1"/>
</dbReference>
<dbReference type="Proteomes" id="UP000325755">
    <property type="component" value="Chromosome"/>
</dbReference>
<evidence type="ECO:0000313" key="9">
    <source>
        <dbReference type="EMBL" id="QFY42913.1"/>
    </source>
</evidence>
<keyword evidence="5 6" id="KW-0472">Membrane</keyword>
<dbReference type="Pfam" id="PF12221">
    <property type="entry name" value="HflK_N"/>
    <property type="match status" value="1"/>
</dbReference>
<dbReference type="RefSeq" id="WP_153248902.1">
    <property type="nucleotide sequence ID" value="NZ_CP044205.1"/>
</dbReference>
<dbReference type="GO" id="GO:0006508">
    <property type="term" value="P:proteolysis"/>
    <property type="evidence" value="ECO:0007669"/>
    <property type="project" value="UniProtKB-KW"/>
</dbReference>
<dbReference type="InterPro" id="IPR036013">
    <property type="entry name" value="Band_7/SPFH_dom_sf"/>
</dbReference>
<evidence type="ECO:0000313" key="10">
    <source>
        <dbReference type="Proteomes" id="UP000325755"/>
    </source>
</evidence>
<evidence type="ECO:0000256" key="5">
    <source>
        <dbReference type="ARBA" id="ARBA00023136"/>
    </source>
</evidence>
<evidence type="ECO:0000259" key="8">
    <source>
        <dbReference type="SMART" id="SM00244"/>
    </source>
</evidence>
<gene>
    <name evidence="9" type="primary">hflK</name>
    <name evidence="9" type="ORF">F6R98_10075</name>
</gene>
<evidence type="ECO:0000256" key="6">
    <source>
        <dbReference type="RuleBase" id="RU364113"/>
    </source>
</evidence>
<keyword evidence="4 6" id="KW-1133">Transmembrane helix</keyword>
<feature type="domain" description="Band 7" evidence="8">
    <location>
        <begin position="73"/>
        <end position="250"/>
    </location>
</feature>
<keyword evidence="10" id="KW-1185">Reference proteome</keyword>
<dbReference type="EMBL" id="CP044205">
    <property type="protein sequence ID" value="QFY42913.1"/>
    <property type="molecule type" value="Genomic_DNA"/>
</dbReference>
<organism evidence="9 10">
    <name type="scientific">Candidatus Methylospira mobilis</name>
    <dbReference type="NCBI Taxonomy" id="1808979"/>
    <lineage>
        <taxon>Bacteria</taxon>
        <taxon>Pseudomonadati</taxon>
        <taxon>Pseudomonadota</taxon>
        <taxon>Gammaproteobacteria</taxon>
        <taxon>Methylococcales</taxon>
        <taxon>Methylococcaceae</taxon>
        <taxon>Candidatus Methylospira</taxon>
    </lineage>
</organism>
<dbReference type="InterPro" id="IPR001107">
    <property type="entry name" value="Band_7"/>
</dbReference>
<feature type="transmembrane region" description="Helical" evidence="6">
    <location>
        <begin position="59"/>
        <end position="78"/>
    </location>
</feature>
<accession>A0A5Q0BGF9</accession>
<name>A0A5Q0BGF9_9GAMM</name>
<protein>
    <recommendedName>
        <fullName evidence="6">Protein HflK</fullName>
    </recommendedName>
</protein>
<evidence type="ECO:0000256" key="4">
    <source>
        <dbReference type="ARBA" id="ARBA00022989"/>
    </source>
</evidence>
<evidence type="ECO:0000256" key="3">
    <source>
        <dbReference type="ARBA" id="ARBA00022692"/>
    </source>
</evidence>
<comment type="function">
    <text evidence="6">HflC and HflK could encode or regulate a protease.</text>
</comment>
<dbReference type="AlphaFoldDB" id="A0A5Q0BGF9"/>
<reference evidence="9 10" key="1">
    <citation type="submission" date="2019-09" db="EMBL/GenBank/DDBJ databases">
        <title>Ecophysiology of the spiral-shaped methanotroph Methylospira mobilis as revealed by the complete genome sequence.</title>
        <authorList>
            <person name="Oshkin I.Y."/>
            <person name="Dedysh S.N."/>
            <person name="Miroshnikov K."/>
            <person name="Danilova O.V."/>
            <person name="Hakobyan A."/>
            <person name="Liesack W."/>
        </authorList>
    </citation>
    <scope>NUCLEOTIDE SEQUENCE [LARGE SCALE GENOMIC DNA]</scope>
    <source>
        <strain evidence="9 10">Shm1</strain>
    </source>
</reference>
<dbReference type="InterPro" id="IPR050710">
    <property type="entry name" value="Band7/mec-2_domain"/>
</dbReference>
<keyword evidence="3 6" id="KW-0812">Transmembrane</keyword>
<dbReference type="PANTHER" id="PTHR43327">
    <property type="entry name" value="STOMATIN-LIKE PROTEIN 2, MITOCHONDRIAL"/>
    <property type="match status" value="1"/>
</dbReference>
<comment type="similarity">
    <text evidence="2 6">Belongs to the band 7/mec-2 family. HflK subfamily.</text>
</comment>
<feature type="region of interest" description="Disordered" evidence="7">
    <location>
        <begin position="365"/>
        <end position="385"/>
    </location>
</feature>
<dbReference type="SUPFAM" id="SSF117892">
    <property type="entry name" value="Band 7/SPFH domain"/>
    <property type="match status" value="1"/>
</dbReference>
<dbReference type="GO" id="GO:0016020">
    <property type="term" value="C:membrane"/>
    <property type="evidence" value="ECO:0007669"/>
    <property type="project" value="UniProtKB-SubCell"/>
</dbReference>
<keyword evidence="9" id="KW-0378">Hydrolase</keyword>
<dbReference type="OrthoDB" id="9779595at2"/>
<evidence type="ECO:0000256" key="1">
    <source>
        <dbReference type="ARBA" id="ARBA00004167"/>
    </source>
</evidence>
<dbReference type="KEGG" id="mmob:F6R98_10075"/>
<dbReference type="InterPro" id="IPR020980">
    <property type="entry name" value="Membrane_HflK_N"/>
</dbReference>
<dbReference type="FunCoup" id="A0A5Q0BGF9">
    <property type="interactions" value="279"/>
</dbReference>
<proteinExistence type="inferred from homology"/>
<dbReference type="InterPro" id="IPR010201">
    <property type="entry name" value="HflK"/>
</dbReference>
<dbReference type="NCBIfam" id="TIGR01933">
    <property type="entry name" value="hflK"/>
    <property type="match status" value="1"/>
</dbReference>
<comment type="subunit">
    <text evidence="6">HflC and HflK may interact to form a multimeric complex.</text>
</comment>
<comment type="subcellular location">
    <subcellularLocation>
        <location evidence="1">Membrane</location>
        <topology evidence="1">Single-pass membrane protein</topology>
    </subcellularLocation>
</comment>
<dbReference type="InParanoid" id="A0A5Q0BGF9"/>
<dbReference type="Gene3D" id="3.30.479.30">
    <property type="entry name" value="Band 7 domain"/>
    <property type="match status" value="1"/>
</dbReference>
<dbReference type="GO" id="GO:0008233">
    <property type="term" value="F:peptidase activity"/>
    <property type="evidence" value="ECO:0007669"/>
    <property type="project" value="UniProtKB-KW"/>
</dbReference>
<dbReference type="Pfam" id="PF01145">
    <property type="entry name" value="Band_7"/>
    <property type="match status" value="1"/>
</dbReference>